<comment type="similarity">
    <text evidence="9">Belongs to the MntA antitoxin family.</text>
</comment>
<dbReference type="CDD" id="cd05403">
    <property type="entry name" value="NT_KNTase_like"/>
    <property type="match status" value="1"/>
</dbReference>
<keyword evidence="6" id="KW-0547">Nucleotide-binding</keyword>
<dbReference type="EMBL" id="REFO01000013">
    <property type="protein sequence ID" value="RMA93165.1"/>
    <property type="molecule type" value="Genomic_DNA"/>
</dbReference>
<keyword evidence="7" id="KW-0067">ATP-binding</keyword>
<comment type="caution">
    <text evidence="11">The sequence shown here is derived from an EMBL/GenBank/DDBJ whole genome shotgun (WGS) entry which is preliminary data.</text>
</comment>
<evidence type="ECO:0000256" key="4">
    <source>
        <dbReference type="ARBA" id="ARBA00022695"/>
    </source>
</evidence>
<keyword evidence="8" id="KW-0460">Magnesium</keyword>
<dbReference type="PANTHER" id="PTHR33571:SF14">
    <property type="entry name" value="PROTEIN ADENYLYLTRANSFERASE MJ0435-RELATED"/>
    <property type="match status" value="1"/>
</dbReference>
<dbReference type="GO" id="GO:0005524">
    <property type="term" value="F:ATP binding"/>
    <property type="evidence" value="ECO:0007669"/>
    <property type="project" value="UniProtKB-KW"/>
</dbReference>
<organism evidence="11 12">
    <name type="scientific">Hydrogenothermus marinus</name>
    <dbReference type="NCBI Taxonomy" id="133270"/>
    <lineage>
        <taxon>Bacteria</taxon>
        <taxon>Pseudomonadati</taxon>
        <taxon>Aquificota</taxon>
        <taxon>Aquificia</taxon>
        <taxon>Aquificales</taxon>
        <taxon>Hydrogenothermaceae</taxon>
        <taxon>Hydrogenothermus</taxon>
    </lineage>
</organism>
<evidence type="ECO:0000256" key="1">
    <source>
        <dbReference type="ARBA" id="ARBA00001946"/>
    </source>
</evidence>
<name>A0A3M0BF05_9AQUI</name>
<proteinExistence type="inferred from homology"/>
<dbReference type="OrthoDB" id="90159at2"/>
<dbReference type="AlphaFoldDB" id="A0A3M0BF05"/>
<dbReference type="Pfam" id="PF01909">
    <property type="entry name" value="NTP_transf_2"/>
    <property type="match status" value="1"/>
</dbReference>
<evidence type="ECO:0000313" key="11">
    <source>
        <dbReference type="EMBL" id="RMA93165.1"/>
    </source>
</evidence>
<evidence type="ECO:0000256" key="8">
    <source>
        <dbReference type="ARBA" id="ARBA00022842"/>
    </source>
</evidence>
<dbReference type="SUPFAM" id="SSF81301">
    <property type="entry name" value="Nucleotidyltransferase"/>
    <property type="match status" value="1"/>
</dbReference>
<dbReference type="InterPro" id="IPR052038">
    <property type="entry name" value="Type-VII_TA_antitoxin"/>
</dbReference>
<keyword evidence="5" id="KW-0479">Metal-binding</keyword>
<dbReference type="GO" id="GO:0046872">
    <property type="term" value="F:metal ion binding"/>
    <property type="evidence" value="ECO:0007669"/>
    <property type="project" value="UniProtKB-KW"/>
</dbReference>
<protein>
    <recommendedName>
        <fullName evidence="10">Polymerase nucleotidyl transferase domain-containing protein</fullName>
    </recommendedName>
</protein>
<keyword evidence="3" id="KW-0808">Transferase</keyword>
<evidence type="ECO:0000256" key="5">
    <source>
        <dbReference type="ARBA" id="ARBA00022723"/>
    </source>
</evidence>
<evidence type="ECO:0000256" key="9">
    <source>
        <dbReference type="ARBA" id="ARBA00038276"/>
    </source>
</evidence>
<dbReference type="Gene3D" id="3.30.460.10">
    <property type="entry name" value="Beta Polymerase, domain 2"/>
    <property type="match status" value="1"/>
</dbReference>
<evidence type="ECO:0000256" key="2">
    <source>
        <dbReference type="ARBA" id="ARBA00022649"/>
    </source>
</evidence>
<sequence length="98" mass="11563">MKDLEEIKDIIEKHKNEIKENFGVKNIGIFGSYVRGEQKENSDLDILVEFKEGHKTFDNYMDLKLYLEKVLNLKIDLVSKTALKPRLKTYILKEVIYV</sequence>
<accession>A0A3M0BF05</accession>
<evidence type="ECO:0000256" key="6">
    <source>
        <dbReference type="ARBA" id="ARBA00022741"/>
    </source>
</evidence>
<dbReference type="PANTHER" id="PTHR33571">
    <property type="entry name" value="SSL8005 PROTEIN"/>
    <property type="match status" value="1"/>
</dbReference>
<evidence type="ECO:0000259" key="10">
    <source>
        <dbReference type="Pfam" id="PF01909"/>
    </source>
</evidence>
<evidence type="ECO:0000313" key="12">
    <source>
        <dbReference type="Proteomes" id="UP000280842"/>
    </source>
</evidence>
<comment type="cofactor">
    <cofactor evidence="1">
        <name>Mg(2+)</name>
        <dbReference type="ChEBI" id="CHEBI:18420"/>
    </cofactor>
</comment>
<keyword evidence="4" id="KW-0548">Nucleotidyltransferase</keyword>
<dbReference type="GO" id="GO:0016779">
    <property type="term" value="F:nucleotidyltransferase activity"/>
    <property type="evidence" value="ECO:0007669"/>
    <property type="project" value="UniProtKB-KW"/>
</dbReference>
<evidence type="ECO:0000256" key="7">
    <source>
        <dbReference type="ARBA" id="ARBA00022840"/>
    </source>
</evidence>
<evidence type="ECO:0000256" key="3">
    <source>
        <dbReference type="ARBA" id="ARBA00022679"/>
    </source>
</evidence>
<dbReference type="Proteomes" id="UP000280842">
    <property type="component" value="Unassembled WGS sequence"/>
</dbReference>
<dbReference type="InterPro" id="IPR002934">
    <property type="entry name" value="Polymerase_NTP_transf_dom"/>
</dbReference>
<dbReference type="RefSeq" id="WP_121923337.1">
    <property type="nucleotide sequence ID" value="NZ_REFO01000013.1"/>
</dbReference>
<reference evidence="11 12" key="1">
    <citation type="submission" date="2018-10" db="EMBL/GenBank/DDBJ databases">
        <title>Genomic Encyclopedia of Archaeal and Bacterial Type Strains, Phase II (KMG-II): from individual species to whole genera.</title>
        <authorList>
            <person name="Goeker M."/>
        </authorList>
    </citation>
    <scope>NUCLEOTIDE SEQUENCE [LARGE SCALE GENOMIC DNA]</scope>
    <source>
        <strain evidence="11 12">VM1</strain>
    </source>
</reference>
<dbReference type="InterPro" id="IPR043519">
    <property type="entry name" value="NT_sf"/>
</dbReference>
<feature type="domain" description="Polymerase nucleotidyl transferase" evidence="10">
    <location>
        <begin position="11"/>
        <end position="98"/>
    </location>
</feature>
<keyword evidence="12" id="KW-1185">Reference proteome</keyword>
<keyword evidence="2" id="KW-1277">Toxin-antitoxin system</keyword>
<gene>
    <name evidence="11" type="ORF">CLV39_1220</name>
</gene>